<evidence type="ECO:0000313" key="2">
    <source>
        <dbReference type="EMBL" id="GGJ27091.1"/>
    </source>
</evidence>
<protein>
    <submittedName>
        <fullName evidence="2">Uncharacterized protein</fullName>
    </submittedName>
</protein>
<keyword evidence="3" id="KW-1185">Reference proteome</keyword>
<gene>
    <name evidence="2" type="ORF">GCM10012282_24530</name>
</gene>
<dbReference type="AlphaFoldDB" id="A0A917KSB2"/>
<accession>A0A917KSB2</accession>
<evidence type="ECO:0000256" key="1">
    <source>
        <dbReference type="SAM" id="MobiDB-lite"/>
    </source>
</evidence>
<organism evidence="2 3">
    <name type="scientific">Streptomyces lacrimifluminis</name>
    <dbReference type="NCBI Taxonomy" id="1500077"/>
    <lineage>
        <taxon>Bacteria</taxon>
        <taxon>Bacillati</taxon>
        <taxon>Actinomycetota</taxon>
        <taxon>Actinomycetes</taxon>
        <taxon>Kitasatosporales</taxon>
        <taxon>Streptomycetaceae</taxon>
        <taxon>Streptomyces</taxon>
    </lineage>
</organism>
<reference evidence="2" key="2">
    <citation type="submission" date="2020-09" db="EMBL/GenBank/DDBJ databases">
        <authorList>
            <person name="Sun Q."/>
            <person name="Zhou Y."/>
        </authorList>
    </citation>
    <scope>NUCLEOTIDE SEQUENCE</scope>
    <source>
        <strain evidence="2">CGMCC 4.7272</strain>
    </source>
</reference>
<name>A0A917KSB2_9ACTN</name>
<reference evidence="2" key="1">
    <citation type="journal article" date="2014" name="Int. J. Syst. Evol. Microbiol.">
        <title>Complete genome sequence of Corynebacterium casei LMG S-19264T (=DSM 44701T), isolated from a smear-ripened cheese.</title>
        <authorList>
            <consortium name="US DOE Joint Genome Institute (JGI-PGF)"/>
            <person name="Walter F."/>
            <person name="Albersmeier A."/>
            <person name="Kalinowski J."/>
            <person name="Ruckert C."/>
        </authorList>
    </citation>
    <scope>NUCLEOTIDE SEQUENCE</scope>
    <source>
        <strain evidence="2">CGMCC 4.7272</strain>
    </source>
</reference>
<comment type="caution">
    <text evidence="2">The sequence shown here is derived from an EMBL/GenBank/DDBJ whole genome shotgun (WGS) entry which is preliminary data.</text>
</comment>
<dbReference type="EMBL" id="BMMU01000006">
    <property type="protein sequence ID" value="GGJ27091.1"/>
    <property type="molecule type" value="Genomic_DNA"/>
</dbReference>
<proteinExistence type="predicted"/>
<feature type="region of interest" description="Disordered" evidence="1">
    <location>
        <begin position="1"/>
        <end position="31"/>
    </location>
</feature>
<evidence type="ECO:0000313" key="3">
    <source>
        <dbReference type="Proteomes" id="UP000625682"/>
    </source>
</evidence>
<dbReference type="Proteomes" id="UP000625682">
    <property type="component" value="Unassembled WGS sequence"/>
</dbReference>
<sequence length="63" mass="7177">MFHTDSPQAAHYYGRRETEETQPWGTDTRTATGMTITITITVTRAVRTRRCPRPSTPLCPTRP</sequence>